<evidence type="ECO:0000256" key="1">
    <source>
        <dbReference type="ARBA" id="ARBA00013048"/>
    </source>
</evidence>
<dbReference type="InterPro" id="IPR016160">
    <property type="entry name" value="Ald_DH_CS_CYS"/>
</dbReference>
<dbReference type="Gene3D" id="3.40.309.10">
    <property type="entry name" value="Aldehyde Dehydrogenase, Chain A, domain 2"/>
    <property type="match status" value="1"/>
</dbReference>
<organism evidence="5 6">
    <name type="scientific">Aneurinibacillus migulanus</name>
    <name type="common">Bacillus migulanus</name>
    <dbReference type="NCBI Taxonomy" id="47500"/>
    <lineage>
        <taxon>Bacteria</taxon>
        <taxon>Bacillati</taxon>
        <taxon>Bacillota</taxon>
        <taxon>Bacilli</taxon>
        <taxon>Bacillales</taxon>
        <taxon>Paenibacillaceae</taxon>
        <taxon>Aneurinibacillus group</taxon>
        <taxon>Aneurinibacillus</taxon>
    </lineage>
</organism>
<dbReference type="GO" id="GO:0006210">
    <property type="term" value="P:thymine catabolic process"/>
    <property type="evidence" value="ECO:0007669"/>
    <property type="project" value="TreeGrafter"/>
</dbReference>
<accession>A0A1G8JMQ3</accession>
<protein>
    <recommendedName>
        <fullName evidence="1">methylmalonate-semialdehyde dehydrogenase (CoA acylating)</fullName>
        <ecNumber evidence="1">1.2.1.27</ecNumber>
    </recommendedName>
</protein>
<dbReference type="InterPro" id="IPR015590">
    <property type="entry name" value="Aldehyde_DH_dom"/>
</dbReference>
<feature type="domain" description="Aldehyde dehydrogenase" evidence="4">
    <location>
        <begin position="19"/>
        <end position="483"/>
    </location>
</feature>
<evidence type="ECO:0000259" key="4">
    <source>
        <dbReference type="Pfam" id="PF00171"/>
    </source>
</evidence>
<evidence type="ECO:0000313" key="5">
    <source>
        <dbReference type="EMBL" id="SDI32534.1"/>
    </source>
</evidence>
<evidence type="ECO:0000256" key="2">
    <source>
        <dbReference type="ARBA" id="ARBA00023002"/>
    </source>
</evidence>
<evidence type="ECO:0000256" key="3">
    <source>
        <dbReference type="ARBA" id="ARBA00023027"/>
    </source>
</evidence>
<dbReference type="InterPro" id="IPR016162">
    <property type="entry name" value="Ald_DH_N"/>
</dbReference>
<name>A0A1G8JMQ3_ANEMI</name>
<evidence type="ECO:0000313" key="6">
    <source>
        <dbReference type="Proteomes" id="UP000182836"/>
    </source>
</evidence>
<dbReference type="InterPro" id="IPR010061">
    <property type="entry name" value="MeMal-semiAld_DH"/>
</dbReference>
<dbReference type="Pfam" id="PF00171">
    <property type="entry name" value="Aldedh"/>
    <property type="match status" value="1"/>
</dbReference>
<dbReference type="EC" id="1.2.1.27" evidence="1"/>
<reference evidence="5 6" key="1">
    <citation type="submission" date="2016-10" db="EMBL/GenBank/DDBJ databases">
        <authorList>
            <person name="de Groot N.N."/>
        </authorList>
    </citation>
    <scope>NUCLEOTIDE SEQUENCE [LARGE SCALE GENOMIC DNA]</scope>
    <source>
        <strain evidence="5 6">DSM 2895</strain>
    </source>
</reference>
<dbReference type="AlphaFoldDB" id="A0A1G8JMQ3"/>
<dbReference type="CDD" id="cd07085">
    <property type="entry name" value="ALDH_F6_MMSDH"/>
    <property type="match status" value="1"/>
</dbReference>
<proteinExistence type="predicted"/>
<dbReference type="InterPro" id="IPR016163">
    <property type="entry name" value="Ald_DH_C"/>
</dbReference>
<dbReference type="NCBIfam" id="TIGR01722">
    <property type="entry name" value="MMSDH"/>
    <property type="match status" value="1"/>
</dbReference>
<dbReference type="Gene3D" id="3.40.605.10">
    <property type="entry name" value="Aldehyde Dehydrogenase, Chain A, domain 1"/>
    <property type="match status" value="1"/>
</dbReference>
<sequence length="503" mass="55399">MNMKQVEIALLKNCINGSWVDAQTDRFEEVINPATGEIIAKTPLSSHEDVAQAVRAAEHAFKEWKETPIGERSKLMFKFHAILLEHQEELAELITKENGKTYHEAYAELFRGFESVEFACGLPTLMMGDNLSNVSKGIDTHMVRFPLGVVAGITPFNFPGMLPLWMFPLAIACGNTFVLKPSEKTPLSAVRVVELAQKAGVPDGVLNLVHGAHDAVNGLLEHPGIKAVSFIGSQPVAEYIYKTASKHGKRVQALAGAKNHHLVMPDADLDKTAEILVSSAFGCAGERCLAASVVVAHEAIADELAQKLVTYSDRLRVGPGDDRSNEMGPVIRRSQLERAHSYIQQGEESGARLIRDGREEGVKIGQGYFLGPTVFDYAQPDMSIIQDEIFAPVLSMMRVRSFDEGIEMISRSRFGNGACVYTNSGAYAREFIQRVEAGMVGVNIGLPAPMSFLPFSGWKNSFYGDLHANGKDGVEFYTRKKVVTTRWYKGDETSIDQKRDFVK</sequence>
<dbReference type="Proteomes" id="UP000182836">
    <property type="component" value="Unassembled WGS sequence"/>
</dbReference>
<dbReference type="InterPro" id="IPR016161">
    <property type="entry name" value="Ald_DH/histidinol_DH"/>
</dbReference>
<dbReference type="PANTHER" id="PTHR43866:SF4">
    <property type="entry name" value="MALONATE-SEMIALDEHYDE DEHYDROGENASE"/>
    <property type="match status" value="1"/>
</dbReference>
<dbReference type="GO" id="GO:0004491">
    <property type="term" value="F:methylmalonate-semialdehyde dehydrogenase (acylating, NAD) activity"/>
    <property type="evidence" value="ECO:0007669"/>
    <property type="project" value="UniProtKB-EC"/>
</dbReference>
<dbReference type="EMBL" id="FNED01000003">
    <property type="protein sequence ID" value="SDI32534.1"/>
    <property type="molecule type" value="Genomic_DNA"/>
</dbReference>
<dbReference type="FunFam" id="3.40.605.10:FF:000003">
    <property type="entry name" value="Methylmalonate-semialdehyde dehydrogenase [acylating]"/>
    <property type="match status" value="1"/>
</dbReference>
<keyword evidence="2" id="KW-0560">Oxidoreductase</keyword>
<gene>
    <name evidence="5" type="ORF">SAMN04487909_10379</name>
</gene>
<dbReference type="FunFam" id="3.40.309.10:FF:000002">
    <property type="entry name" value="Methylmalonate-semialdehyde dehydrogenase (Acylating)"/>
    <property type="match status" value="1"/>
</dbReference>
<dbReference type="GO" id="GO:0006574">
    <property type="term" value="P:L-valine catabolic process"/>
    <property type="evidence" value="ECO:0007669"/>
    <property type="project" value="TreeGrafter"/>
</dbReference>
<keyword evidence="3" id="KW-0520">NAD</keyword>
<dbReference type="PROSITE" id="PS00070">
    <property type="entry name" value="ALDEHYDE_DEHYDR_CYS"/>
    <property type="match status" value="1"/>
</dbReference>
<dbReference type="PANTHER" id="PTHR43866">
    <property type="entry name" value="MALONATE-SEMIALDEHYDE DEHYDROGENASE"/>
    <property type="match status" value="1"/>
</dbReference>
<dbReference type="SUPFAM" id="SSF53720">
    <property type="entry name" value="ALDH-like"/>
    <property type="match status" value="1"/>
</dbReference>